<keyword evidence="4" id="KW-1185">Reference proteome</keyword>
<keyword evidence="2" id="KW-0472">Membrane</keyword>
<accession>A0A7W4VXW4</accession>
<feature type="transmembrane region" description="Helical" evidence="2">
    <location>
        <begin position="82"/>
        <end position="101"/>
    </location>
</feature>
<name>A0A7W4VXW4_9ACTN</name>
<evidence type="ECO:0000313" key="3">
    <source>
        <dbReference type="EMBL" id="MBB3043778.1"/>
    </source>
</evidence>
<keyword evidence="2" id="KW-1133">Transmembrane helix</keyword>
<proteinExistence type="predicted"/>
<comment type="caution">
    <text evidence="3">The sequence shown here is derived from an EMBL/GenBank/DDBJ whole genome shotgun (WGS) entry which is preliminary data.</text>
</comment>
<reference evidence="3 4" key="1">
    <citation type="submission" date="2020-08" db="EMBL/GenBank/DDBJ databases">
        <title>Sequencing the genomes of 1000 actinobacteria strains.</title>
        <authorList>
            <person name="Klenk H.-P."/>
        </authorList>
    </citation>
    <scope>NUCLEOTIDE SEQUENCE [LARGE SCALE GENOMIC DNA]</scope>
    <source>
        <strain evidence="3 4">DSM 105498</strain>
    </source>
</reference>
<dbReference type="EMBL" id="JACHWR010000002">
    <property type="protein sequence ID" value="MBB3043778.1"/>
    <property type="molecule type" value="Genomic_DNA"/>
</dbReference>
<feature type="transmembrane region" description="Helical" evidence="2">
    <location>
        <begin position="6"/>
        <end position="29"/>
    </location>
</feature>
<evidence type="ECO:0000313" key="4">
    <source>
        <dbReference type="Proteomes" id="UP000589626"/>
    </source>
</evidence>
<keyword evidence="2" id="KW-0812">Transmembrane</keyword>
<feature type="transmembrane region" description="Helical" evidence="2">
    <location>
        <begin position="122"/>
        <end position="140"/>
    </location>
</feature>
<protein>
    <submittedName>
        <fullName evidence="3">Sulfoxide reductase heme-binding subunit YedZ</fullName>
    </submittedName>
</protein>
<feature type="transmembrane region" description="Helical" evidence="2">
    <location>
        <begin position="41"/>
        <end position="62"/>
    </location>
</feature>
<evidence type="ECO:0000256" key="2">
    <source>
        <dbReference type="SAM" id="Phobius"/>
    </source>
</evidence>
<dbReference type="Proteomes" id="UP000589626">
    <property type="component" value="Unassembled WGS sequence"/>
</dbReference>
<sequence length="203" mass="20683">MTPWFLARAAGFVALLTASVTVALGAAGPASWGDRRIIAQLVHRSAAVVTLALLALHVILLVTDRFVDVSIGGALVPFTAGYRGVALGLGTLAAYSFLVAAASGTLRGRMAASAATARAWRAIHLSAYAAWALAMVHGVLAGTDTGTTWAPLLYGGSALAVAGAVAARVVAGVRARTAALPTARRARRDRSPDRPPTLAGGHR</sequence>
<feature type="transmembrane region" description="Helical" evidence="2">
    <location>
        <begin position="152"/>
        <end position="171"/>
    </location>
</feature>
<dbReference type="AlphaFoldDB" id="A0A7W4VXW4"/>
<dbReference type="RefSeq" id="WP_183593551.1">
    <property type="nucleotide sequence ID" value="NZ_JACHWR010000002.1"/>
</dbReference>
<evidence type="ECO:0000256" key="1">
    <source>
        <dbReference type="SAM" id="MobiDB-lite"/>
    </source>
</evidence>
<feature type="region of interest" description="Disordered" evidence="1">
    <location>
        <begin position="181"/>
        <end position="203"/>
    </location>
</feature>
<gene>
    <name evidence="3" type="ORF">FHU40_003596</name>
</gene>
<organism evidence="3 4">
    <name type="scientific">Nocardioides soli</name>
    <dbReference type="NCBI Taxonomy" id="1036020"/>
    <lineage>
        <taxon>Bacteria</taxon>
        <taxon>Bacillati</taxon>
        <taxon>Actinomycetota</taxon>
        <taxon>Actinomycetes</taxon>
        <taxon>Propionibacteriales</taxon>
        <taxon>Nocardioidaceae</taxon>
        <taxon>Nocardioides</taxon>
    </lineage>
</organism>